<dbReference type="RefSeq" id="WP_135624205.1">
    <property type="nucleotide sequence ID" value="NZ_RQGD01000034.1"/>
</dbReference>
<name>A0A4R9JY79_9LEPT</name>
<evidence type="ECO:0000256" key="1">
    <source>
        <dbReference type="SAM" id="Phobius"/>
    </source>
</evidence>
<evidence type="ECO:0000313" key="3">
    <source>
        <dbReference type="Proteomes" id="UP000297693"/>
    </source>
</evidence>
<evidence type="ECO:0000313" key="2">
    <source>
        <dbReference type="EMBL" id="TGL58187.1"/>
    </source>
</evidence>
<dbReference type="Proteomes" id="UP000297693">
    <property type="component" value="Unassembled WGS sequence"/>
</dbReference>
<dbReference type="AlphaFoldDB" id="A0A4R9JY79"/>
<reference evidence="2" key="1">
    <citation type="journal article" date="2019" name="PLoS Negl. Trop. Dis.">
        <title>Revisiting the worldwide diversity of Leptospira species in the environment.</title>
        <authorList>
            <person name="Vincent A.T."/>
            <person name="Schiettekatte O."/>
            <person name="Bourhy P."/>
            <person name="Veyrier F.J."/>
            <person name="Picardeau M."/>
        </authorList>
    </citation>
    <scope>NUCLEOTIDE SEQUENCE [LARGE SCALE GENOMIC DNA]</scope>
    <source>
        <strain evidence="2">201702476</strain>
    </source>
</reference>
<accession>A0A4R9JY79</accession>
<dbReference type="NCBIfam" id="NF047612">
    <property type="entry name" value="LIC_10740_fam"/>
    <property type="match status" value="1"/>
</dbReference>
<sequence>MLHPKIKEYSLIAKDNINFWRTKFYNIGTEREKSSREFQFLFLSWFSLLLFFTFFILTEKNPFNLLVPFNVFQWPSIDHREEVKIFISDGGENQIPVNRKLLRNDDSIQFTYQLIGQVGAPPYFSVEESAATKDKLFNPKKLLDLQFALKKIWVRDNGKRMILDWNESMLESVMNEYRLPQIIRSGNEVEEEPSANAPVDTTTYYSGGDIGQKESEVVTRARRTNALNATIRAIDATIYLNFPEVKSIEHRLDGRVKNFPGLTPLLDATNEK</sequence>
<proteinExistence type="predicted"/>
<organism evidence="2 3">
    <name type="scientific">Leptospira ognonensis</name>
    <dbReference type="NCBI Taxonomy" id="2484945"/>
    <lineage>
        <taxon>Bacteria</taxon>
        <taxon>Pseudomonadati</taxon>
        <taxon>Spirochaetota</taxon>
        <taxon>Spirochaetia</taxon>
        <taxon>Leptospirales</taxon>
        <taxon>Leptospiraceae</taxon>
        <taxon>Leptospira</taxon>
    </lineage>
</organism>
<keyword evidence="3" id="KW-1185">Reference proteome</keyword>
<keyword evidence="1" id="KW-1133">Transmembrane helix</keyword>
<feature type="transmembrane region" description="Helical" evidence="1">
    <location>
        <begin position="40"/>
        <end position="57"/>
    </location>
</feature>
<protein>
    <submittedName>
        <fullName evidence="2">Uncharacterized protein</fullName>
    </submittedName>
</protein>
<dbReference type="EMBL" id="RQGD01000034">
    <property type="protein sequence ID" value="TGL58187.1"/>
    <property type="molecule type" value="Genomic_DNA"/>
</dbReference>
<gene>
    <name evidence="2" type="ORF">EHQ58_12470</name>
</gene>
<comment type="caution">
    <text evidence="2">The sequence shown here is derived from an EMBL/GenBank/DDBJ whole genome shotgun (WGS) entry which is preliminary data.</text>
</comment>
<keyword evidence="1" id="KW-0812">Transmembrane</keyword>
<keyword evidence="1" id="KW-0472">Membrane</keyword>
<dbReference type="OrthoDB" id="336616at2"/>